<keyword evidence="2" id="KW-1185">Reference proteome</keyword>
<evidence type="ECO:0000313" key="2">
    <source>
        <dbReference type="Proteomes" id="UP000019666"/>
    </source>
</evidence>
<sequence length="63" mass="7240">MNVVRQNLLTQAGYAPYCGAQDCSRDWPRARWDGAQFRCDCGWRSALPAAFVAEYRAKWGIWV</sequence>
<proteinExistence type="predicted"/>
<dbReference type="EMBL" id="AOSK01000030">
    <property type="protein sequence ID" value="EYD77385.1"/>
    <property type="molecule type" value="Genomic_DNA"/>
</dbReference>
<dbReference type="RefSeq" id="WP_037277902.1">
    <property type="nucleotide sequence ID" value="NZ_KK088543.1"/>
</dbReference>
<gene>
    <name evidence="1" type="ORF">Rumeso_01092</name>
</gene>
<dbReference type="Proteomes" id="UP000019666">
    <property type="component" value="Unassembled WGS sequence"/>
</dbReference>
<evidence type="ECO:0000313" key="1">
    <source>
        <dbReference type="EMBL" id="EYD77385.1"/>
    </source>
</evidence>
<accession>A0A017HSS5</accession>
<name>A0A017HSS5_9RHOB</name>
<dbReference type="AlphaFoldDB" id="A0A017HSS5"/>
<protein>
    <submittedName>
        <fullName evidence="1">Uncharacterized protein</fullName>
    </submittedName>
</protein>
<organism evidence="1 2">
    <name type="scientific">Rubellimicrobium mesophilum DSM 19309</name>
    <dbReference type="NCBI Taxonomy" id="442562"/>
    <lineage>
        <taxon>Bacteria</taxon>
        <taxon>Pseudomonadati</taxon>
        <taxon>Pseudomonadota</taxon>
        <taxon>Alphaproteobacteria</taxon>
        <taxon>Rhodobacterales</taxon>
        <taxon>Roseobacteraceae</taxon>
        <taxon>Rubellimicrobium</taxon>
    </lineage>
</organism>
<comment type="caution">
    <text evidence="1">The sequence shown here is derived from an EMBL/GenBank/DDBJ whole genome shotgun (WGS) entry which is preliminary data.</text>
</comment>
<dbReference type="HOGENOM" id="CLU_2883158_0_0_5"/>
<reference evidence="1 2" key="1">
    <citation type="submission" date="2013-02" db="EMBL/GenBank/DDBJ databases">
        <authorList>
            <person name="Fiebig A."/>
            <person name="Goeker M."/>
            <person name="Klenk H.-P.P."/>
        </authorList>
    </citation>
    <scope>NUCLEOTIDE SEQUENCE [LARGE SCALE GENOMIC DNA]</scope>
    <source>
        <strain evidence="1 2">DSM 19309</strain>
    </source>
</reference>
<dbReference type="OrthoDB" id="6905725at2"/>